<dbReference type="EMBL" id="CP013070">
    <property type="protein sequence ID" value="APL94541.1"/>
    <property type="molecule type" value="Genomic_DNA"/>
</dbReference>
<accession>A0A1L5BNQ7</accession>
<dbReference type="Proteomes" id="UP000004550">
    <property type="component" value="Chromosome"/>
</dbReference>
<dbReference type="PIRSF" id="PIRSF034285">
    <property type="entry name" value="UCP034285"/>
    <property type="match status" value="1"/>
</dbReference>
<dbReference type="InterPro" id="IPR017026">
    <property type="entry name" value="ImuA"/>
</dbReference>
<proteinExistence type="predicted"/>
<dbReference type="AlphaFoldDB" id="A0A1L5BNQ7"/>
<protein>
    <recommendedName>
        <fullName evidence="4">Protein ImuA</fullName>
    </recommendedName>
</protein>
<sequence length="281" mass="28803">MAESVKTLAALRRHIASLEGVPAAQPHARVETGHAPLDHALDGGLARGRVHEFFAAADEAAAGAGLALILARLAAGEAPLLWLRTAAAGRAGGMPYGPGLAAFGIDPARLLIGVMADEAMLLRAAVDALRCPALGALLAELRGPAPLLDLTASRRLALAAESSGVTAFMLRVSGDPVPSAADTRWRVAAAPSPPLPGNGPGRSAFDLSLLRRRAGRDGLCWRLAWDNGRGMFEEREGGRDERHGLGQDGGGRDGGGRDGQAPLSGAVVPVPADRPAAHRAA</sequence>
<feature type="region of interest" description="Disordered" evidence="1">
    <location>
        <begin position="234"/>
        <end position="281"/>
    </location>
</feature>
<name>A0A1L5BNQ7_SPHIB</name>
<feature type="compositionally biased region" description="Low complexity" evidence="1">
    <location>
        <begin position="266"/>
        <end position="281"/>
    </location>
</feature>
<dbReference type="Gene3D" id="3.40.50.300">
    <property type="entry name" value="P-loop containing nucleotide triphosphate hydrolases"/>
    <property type="match status" value="1"/>
</dbReference>
<dbReference type="InterPro" id="IPR027417">
    <property type="entry name" value="P-loop_NTPase"/>
</dbReference>
<evidence type="ECO:0000256" key="1">
    <source>
        <dbReference type="SAM" id="MobiDB-lite"/>
    </source>
</evidence>
<dbReference type="SUPFAM" id="SSF52540">
    <property type="entry name" value="P-loop containing nucleoside triphosphate hydrolases"/>
    <property type="match status" value="1"/>
</dbReference>
<organism evidence="2 3">
    <name type="scientific">Sphingobium indicum (strain DSM 16412 / CCM 7286 / MTCC 6364 / B90A)</name>
    <dbReference type="NCBI Taxonomy" id="861109"/>
    <lineage>
        <taxon>Bacteria</taxon>
        <taxon>Pseudomonadati</taxon>
        <taxon>Pseudomonadota</taxon>
        <taxon>Alphaproteobacteria</taxon>
        <taxon>Sphingomonadales</taxon>
        <taxon>Sphingomonadaceae</taxon>
        <taxon>Sphingobium</taxon>
    </lineage>
</organism>
<dbReference type="KEGG" id="sinb:SIDU_08530"/>
<dbReference type="RefSeq" id="WP_007684678.1">
    <property type="nucleotide sequence ID" value="NZ_CP013070.1"/>
</dbReference>
<gene>
    <name evidence="2" type="ORF">SIDU_08530</name>
</gene>
<evidence type="ECO:0000313" key="2">
    <source>
        <dbReference type="EMBL" id="APL94541.1"/>
    </source>
</evidence>
<feature type="compositionally biased region" description="Basic and acidic residues" evidence="1">
    <location>
        <begin position="234"/>
        <end position="256"/>
    </location>
</feature>
<evidence type="ECO:0008006" key="4">
    <source>
        <dbReference type="Google" id="ProtNLM"/>
    </source>
</evidence>
<evidence type="ECO:0000313" key="3">
    <source>
        <dbReference type="Proteomes" id="UP000004550"/>
    </source>
</evidence>
<reference evidence="2 3" key="1">
    <citation type="journal article" date="2012" name="J. Bacteriol.">
        <title>Genome sequence of Sphingobium indicum B90A, a hexachlorocyclohexane-degrading bacterium.</title>
        <authorList>
            <person name="Anand S."/>
            <person name="Sangwan N."/>
            <person name="Lata P."/>
            <person name="Kaur J."/>
            <person name="Dua A."/>
            <person name="Singh A.K."/>
            <person name="Verma M."/>
            <person name="Kaur J."/>
            <person name="Khurana J.P."/>
            <person name="Khurana P."/>
            <person name="Mathur S."/>
            <person name="Lal R."/>
        </authorList>
    </citation>
    <scope>NUCLEOTIDE SEQUENCE [LARGE SCALE GENOMIC DNA]</scope>
    <source>
        <strain evidence="3">DSM 16412 / CCM 7286 / MTCC 6364 / B90A</strain>
    </source>
</reference>